<name>A0A6M4ASN3_9SPHN</name>
<dbReference type="KEGG" id="slan:GV829_06005"/>
<dbReference type="SUPFAM" id="SSF53474">
    <property type="entry name" value="alpha/beta-Hydrolases"/>
    <property type="match status" value="1"/>
</dbReference>
<dbReference type="PANTHER" id="PTHR43798">
    <property type="entry name" value="MONOACYLGLYCEROL LIPASE"/>
    <property type="match status" value="1"/>
</dbReference>
<feature type="domain" description="AB hydrolase-1" evidence="1">
    <location>
        <begin position="24"/>
        <end position="235"/>
    </location>
</feature>
<dbReference type="Proteomes" id="UP000503018">
    <property type="component" value="Chromosome"/>
</dbReference>
<keyword evidence="2" id="KW-0378">Hydrolase</keyword>
<protein>
    <submittedName>
        <fullName evidence="2">Alpha/beta fold hydrolase</fullName>
    </submittedName>
</protein>
<organism evidence="2 3">
    <name type="scientific">Sphingomonas lacunae</name>
    <dbReference type="NCBI Taxonomy" id="2698828"/>
    <lineage>
        <taxon>Bacteria</taxon>
        <taxon>Pseudomonadati</taxon>
        <taxon>Pseudomonadota</taxon>
        <taxon>Alphaproteobacteria</taxon>
        <taxon>Sphingomonadales</taxon>
        <taxon>Sphingomonadaceae</taxon>
        <taxon>Sphingomonas</taxon>
    </lineage>
</organism>
<dbReference type="Gene3D" id="3.40.50.1820">
    <property type="entry name" value="alpha/beta hydrolase"/>
    <property type="match status" value="1"/>
</dbReference>
<sequence length="453" mass="49533">MRITRHYLTVKGRRVHYRRCGEGPPVLLVHQSPRSSREYEAVMRQWGRQFTCLAPDSPGFGQSDPFSFRAPTTEDYADAVLDFAKAVGLSGIAAYGFHSGGIFLMNAMRRHPERFVALAVGGYPCFRPEELADVGEAYLPSFKPMPYGEHLVWAWNRLLEQSWYFPWYMPDDRRRMSLAHADPMAVQDMVMDLLAAGDAYRDGYRAALTAVYDVPAAGSDVPPALIASYAGDPMTAHIARFPPLPDGWEAAEQPTRDAHFAVCADFLSHHPAPAADLAEDRHRGFIAVQAGRFDGLIHWRGQGDVLHLHGPGCSLDLLSEDGVMIDLPGHGLSDPWPGEPPTDWAAWQVVIDAAAAHLGAKAVSHEALPCGEAVLLFPDLTPDRYGHHLVTAWANVRASHVFAPHYAVNIAHARPIDPAAMAPERLAAEHLALIRAGTAAQALHLARQAGGIA</sequence>
<proteinExistence type="predicted"/>
<dbReference type="InterPro" id="IPR050266">
    <property type="entry name" value="AB_hydrolase_sf"/>
</dbReference>
<accession>A0A6M4ASN3</accession>
<evidence type="ECO:0000313" key="3">
    <source>
        <dbReference type="Proteomes" id="UP000503018"/>
    </source>
</evidence>
<evidence type="ECO:0000259" key="1">
    <source>
        <dbReference type="Pfam" id="PF00561"/>
    </source>
</evidence>
<dbReference type="AlphaFoldDB" id="A0A6M4ASN3"/>
<dbReference type="GO" id="GO:0016787">
    <property type="term" value="F:hydrolase activity"/>
    <property type="evidence" value="ECO:0007669"/>
    <property type="project" value="UniProtKB-KW"/>
</dbReference>
<dbReference type="EMBL" id="CP053015">
    <property type="protein sequence ID" value="QJQ32064.1"/>
    <property type="molecule type" value="Genomic_DNA"/>
</dbReference>
<keyword evidence="3" id="KW-1185">Reference proteome</keyword>
<dbReference type="InterPro" id="IPR000073">
    <property type="entry name" value="AB_hydrolase_1"/>
</dbReference>
<dbReference type="Pfam" id="PF00561">
    <property type="entry name" value="Abhydrolase_1"/>
    <property type="match status" value="1"/>
</dbReference>
<dbReference type="RefSeq" id="WP_169944886.1">
    <property type="nucleotide sequence ID" value="NZ_CP053015.1"/>
</dbReference>
<reference evidence="2 3" key="1">
    <citation type="submission" date="2020-01" db="EMBL/GenBank/DDBJ databases">
        <title>Sphingomonas sp. strain CSW-10.</title>
        <authorList>
            <person name="Chen W.-M."/>
        </authorList>
    </citation>
    <scope>NUCLEOTIDE SEQUENCE [LARGE SCALE GENOMIC DNA]</scope>
    <source>
        <strain evidence="2 3">CSW-10</strain>
    </source>
</reference>
<gene>
    <name evidence="2" type="ORF">GV829_06005</name>
</gene>
<dbReference type="InterPro" id="IPR029058">
    <property type="entry name" value="AB_hydrolase_fold"/>
</dbReference>
<evidence type="ECO:0000313" key="2">
    <source>
        <dbReference type="EMBL" id="QJQ32064.1"/>
    </source>
</evidence>